<feature type="compositionally biased region" description="Acidic residues" evidence="2">
    <location>
        <begin position="190"/>
        <end position="207"/>
    </location>
</feature>
<dbReference type="Gene3D" id="6.10.140.1230">
    <property type="match status" value="1"/>
</dbReference>
<dbReference type="PANTHER" id="PTHR10476">
    <property type="entry name" value="CHARGED MULTIVESICULAR BODY PROTEIN"/>
    <property type="match status" value="1"/>
</dbReference>
<evidence type="ECO:0000256" key="2">
    <source>
        <dbReference type="SAM" id="MobiDB-lite"/>
    </source>
</evidence>
<evidence type="ECO:0000313" key="3">
    <source>
        <dbReference type="EMBL" id="KAK3095637.1"/>
    </source>
</evidence>
<feature type="compositionally biased region" description="Basic and acidic residues" evidence="2">
    <location>
        <begin position="208"/>
        <end position="217"/>
    </location>
</feature>
<evidence type="ECO:0000256" key="1">
    <source>
        <dbReference type="ARBA" id="ARBA00006190"/>
    </source>
</evidence>
<feature type="region of interest" description="Disordered" evidence="2">
    <location>
        <begin position="179"/>
        <end position="217"/>
    </location>
</feature>
<dbReference type="GO" id="GO:0007034">
    <property type="term" value="P:vacuolar transport"/>
    <property type="evidence" value="ECO:0007669"/>
    <property type="project" value="InterPro"/>
</dbReference>
<name>A0AA88Y588_PINIB</name>
<dbReference type="Pfam" id="PF03357">
    <property type="entry name" value="Snf7"/>
    <property type="match status" value="1"/>
</dbReference>
<gene>
    <name evidence="3" type="ORF">FSP39_017001</name>
</gene>
<comment type="similarity">
    <text evidence="1">Belongs to the SNF7 family.</text>
</comment>
<evidence type="ECO:0000313" key="4">
    <source>
        <dbReference type="Proteomes" id="UP001186944"/>
    </source>
</evidence>
<organism evidence="3 4">
    <name type="scientific">Pinctada imbricata</name>
    <name type="common">Atlantic pearl-oyster</name>
    <name type="synonym">Pinctada martensii</name>
    <dbReference type="NCBI Taxonomy" id="66713"/>
    <lineage>
        <taxon>Eukaryota</taxon>
        <taxon>Metazoa</taxon>
        <taxon>Spiralia</taxon>
        <taxon>Lophotrochozoa</taxon>
        <taxon>Mollusca</taxon>
        <taxon>Bivalvia</taxon>
        <taxon>Autobranchia</taxon>
        <taxon>Pteriomorphia</taxon>
        <taxon>Pterioida</taxon>
        <taxon>Pterioidea</taxon>
        <taxon>Pteriidae</taxon>
        <taxon>Pinctada</taxon>
    </lineage>
</organism>
<evidence type="ECO:0008006" key="5">
    <source>
        <dbReference type="Google" id="ProtNLM"/>
    </source>
</evidence>
<dbReference type="AlphaFoldDB" id="A0AA88Y588"/>
<dbReference type="EMBL" id="VSWD01000008">
    <property type="protein sequence ID" value="KAK3095637.1"/>
    <property type="molecule type" value="Genomic_DNA"/>
</dbReference>
<keyword evidence="4" id="KW-1185">Reference proteome</keyword>
<accession>A0AA88Y588</accession>
<comment type="caution">
    <text evidence="3">The sequence shown here is derived from an EMBL/GenBank/DDBJ whole genome shotgun (WGS) entry which is preliminary data.</text>
</comment>
<dbReference type="InterPro" id="IPR005024">
    <property type="entry name" value="Snf7_fam"/>
</dbReference>
<dbReference type="Proteomes" id="UP001186944">
    <property type="component" value="Unassembled WGS sequence"/>
</dbReference>
<protein>
    <recommendedName>
        <fullName evidence="5">Charged multivesicular body protein 3</fullName>
    </recommendedName>
</protein>
<proteinExistence type="inferred from homology"/>
<reference evidence="3" key="1">
    <citation type="submission" date="2019-08" db="EMBL/GenBank/DDBJ databases">
        <title>The improved chromosome-level genome for the pearl oyster Pinctada fucata martensii using PacBio sequencing and Hi-C.</title>
        <authorList>
            <person name="Zheng Z."/>
        </authorList>
    </citation>
    <scope>NUCLEOTIDE SEQUENCE</scope>
    <source>
        <strain evidence="3">ZZ-2019</strain>
        <tissue evidence="3">Adductor muscle</tissue>
    </source>
</reference>
<sequence>MGLFGKEKQKSPKDQVNEWTHKIRKEGYVLDRQIRSIQREEEKVRRQIKDSAKKGEKEACKILAKEVIRSRKAVNRLYASKAHMNSVQMSMKNQLATLRIAGALEKSTEVMNSMQALIKIPEIQSTMREMSKEMMKAGILEEMLDDTMESLDDDELDDEADEAVEAVIMELTTGELKKAPLPMQDSLAVPEDEGATALPADEEEDEDLTNRLEALRS</sequence>